<gene>
    <name evidence="1" type="ORF">rCG_45155</name>
</gene>
<organism evidence="1 2">
    <name type="scientific">Rattus norvegicus</name>
    <name type="common">Rat</name>
    <dbReference type="NCBI Taxonomy" id="10116"/>
    <lineage>
        <taxon>Eukaryota</taxon>
        <taxon>Metazoa</taxon>
        <taxon>Chordata</taxon>
        <taxon>Craniata</taxon>
        <taxon>Vertebrata</taxon>
        <taxon>Euteleostomi</taxon>
        <taxon>Mammalia</taxon>
        <taxon>Eutheria</taxon>
        <taxon>Euarchontoglires</taxon>
        <taxon>Glires</taxon>
        <taxon>Rodentia</taxon>
        <taxon>Myomorpha</taxon>
        <taxon>Muroidea</taxon>
        <taxon>Muridae</taxon>
        <taxon>Murinae</taxon>
        <taxon>Rattus</taxon>
    </lineage>
</organism>
<dbReference type="EMBL" id="CH474064">
    <property type="protein sequence ID" value="EDL86566.1"/>
    <property type="molecule type" value="Genomic_DNA"/>
</dbReference>
<name>A6KLM1_RAT</name>
<evidence type="ECO:0000313" key="1">
    <source>
        <dbReference type="EMBL" id="EDL86566.1"/>
    </source>
</evidence>
<dbReference type="AlphaFoldDB" id="A6KLM1"/>
<evidence type="ECO:0000313" key="2">
    <source>
        <dbReference type="Proteomes" id="UP000234681"/>
    </source>
</evidence>
<protein>
    <submittedName>
        <fullName evidence="1">RCG45155</fullName>
    </submittedName>
</protein>
<reference evidence="2" key="1">
    <citation type="submission" date="2005-09" db="EMBL/GenBank/DDBJ databases">
        <authorList>
            <person name="Mural R.J."/>
            <person name="Li P.W."/>
            <person name="Adams M.D."/>
            <person name="Amanatides P.G."/>
            <person name="Baden-Tillson H."/>
            <person name="Barnstead M."/>
            <person name="Chin S.H."/>
            <person name="Dew I."/>
            <person name="Evans C.A."/>
            <person name="Ferriera S."/>
            <person name="Flanigan M."/>
            <person name="Fosler C."/>
            <person name="Glodek A."/>
            <person name="Gu Z."/>
            <person name="Holt R.A."/>
            <person name="Jennings D."/>
            <person name="Kraft C.L."/>
            <person name="Lu F."/>
            <person name="Nguyen T."/>
            <person name="Nusskern D.R."/>
            <person name="Pfannkoch C.M."/>
            <person name="Sitter C."/>
            <person name="Sutton G.G."/>
            <person name="Venter J.C."/>
            <person name="Wang Z."/>
            <person name="Woodage T."/>
            <person name="Zheng X.H."/>
            <person name="Zhong F."/>
        </authorList>
    </citation>
    <scope>NUCLEOTIDE SEQUENCE [LARGE SCALE GENOMIC DNA]</scope>
    <source>
        <strain>BN</strain>
        <strain evidence="2">Sprague-Dawley</strain>
    </source>
</reference>
<accession>A6KLM1</accession>
<dbReference type="Gene3D" id="1.10.20.10">
    <property type="entry name" value="Histone, subunit A"/>
    <property type="match status" value="1"/>
</dbReference>
<proteinExistence type="predicted"/>
<dbReference type="Proteomes" id="UP000234681">
    <property type="component" value="Chromosome 17"/>
</dbReference>
<dbReference type="InterPro" id="IPR009072">
    <property type="entry name" value="Histone-fold"/>
</dbReference>
<dbReference type="GO" id="GO:0046982">
    <property type="term" value="F:protein heterodimerization activity"/>
    <property type="evidence" value="ECO:0007669"/>
    <property type="project" value="InterPro"/>
</dbReference>
<sequence>MDVVYTLKRQGRTLYGFG</sequence>
<feature type="non-terminal residue" evidence="1">
    <location>
        <position position="18"/>
    </location>
</feature>